<sequence length="50" mass="5491">MLELVVLFLLSSVSFFVAHLEKPNSFSGYKDATCPIVMGILAAGLVYKNR</sequence>
<evidence type="ECO:0000313" key="2">
    <source>
        <dbReference type="RefSeq" id="XP_015036917.1"/>
    </source>
</evidence>
<dbReference type="RefSeq" id="XP_015036917.1">
    <property type="nucleotide sequence ID" value="XM_015181431.2"/>
</dbReference>
<accession>A0A0R3P029</accession>
<evidence type="ECO:0000313" key="1">
    <source>
        <dbReference type="Proteomes" id="UP000001819"/>
    </source>
</evidence>
<dbReference type="Bgee" id="FBgn0272667">
    <property type="expression patterns" value="Expressed in male reproductive system and 2 other cell types or tissues"/>
</dbReference>
<organism evidence="1 2">
    <name type="scientific">Drosophila pseudoobscura pseudoobscura</name>
    <name type="common">Fruit fly</name>
    <dbReference type="NCBI Taxonomy" id="46245"/>
    <lineage>
        <taxon>Eukaryota</taxon>
        <taxon>Metazoa</taxon>
        <taxon>Ecdysozoa</taxon>
        <taxon>Arthropoda</taxon>
        <taxon>Hexapoda</taxon>
        <taxon>Insecta</taxon>
        <taxon>Pterygota</taxon>
        <taxon>Neoptera</taxon>
        <taxon>Endopterygota</taxon>
        <taxon>Diptera</taxon>
        <taxon>Brachycera</taxon>
        <taxon>Muscomorpha</taxon>
        <taxon>Ephydroidea</taxon>
        <taxon>Drosophilidae</taxon>
        <taxon>Drosophila</taxon>
        <taxon>Sophophora</taxon>
    </lineage>
</organism>
<gene>
    <name evidence="2" type="primary">LOC26533680</name>
</gene>
<accession>A0A6I8VA11</accession>
<dbReference type="Proteomes" id="UP000001819">
    <property type="component" value="Chromosome 4"/>
</dbReference>
<keyword evidence="1" id="KW-1185">Reference proteome</keyword>
<dbReference type="GeneID" id="26533680"/>
<dbReference type="AlphaFoldDB" id="A0A0R3P029"/>
<reference evidence="2" key="1">
    <citation type="submission" date="2025-08" db="UniProtKB">
        <authorList>
            <consortium name="RefSeq"/>
        </authorList>
    </citation>
    <scope>IDENTIFICATION</scope>
    <source>
        <strain evidence="2">MV-25-SWS-2005</strain>
        <tissue evidence="2">Whole body</tissue>
    </source>
</reference>
<name>A0A0R3P029_DROPS</name>
<protein>
    <submittedName>
        <fullName evidence="2">Uncharacterized protein</fullName>
    </submittedName>
</protein>
<dbReference type="KEGG" id="dpo:26533680"/>
<dbReference type="InParanoid" id="A0A0R3P029"/>
<proteinExistence type="predicted"/>